<feature type="signal peptide" evidence="2">
    <location>
        <begin position="1"/>
        <end position="22"/>
    </location>
</feature>
<dbReference type="RefSeq" id="WP_390294022.1">
    <property type="nucleotide sequence ID" value="NZ_JBHSFU010000004.1"/>
</dbReference>
<evidence type="ECO:0000256" key="1">
    <source>
        <dbReference type="ARBA" id="ARBA00022729"/>
    </source>
</evidence>
<keyword evidence="1 2" id="KW-0732">Signal</keyword>
<dbReference type="PROSITE" id="PS51257">
    <property type="entry name" value="PROKAR_LIPOPROTEIN"/>
    <property type="match status" value="1"/>
</dbReference>
<dbReference type="EMBL" id="JBHSFU010000004">
    <property type="protein sequence ID" value="MFC4557871.1"/>
    <property type="molecule type" value="Genomic_DNA"/>
</dbReference>
<dbReference type="Gene3D" id="3.40.190.10">
    <property type="entry name" value="Periplasmic binding protein-like II"/>
    <property type="match status" value="2"/>
</dbReference>
<evidence type="ECO:0000313" key="4">
    <source>
        <dbReference type="Proteomes" id="UP001595989"/>
    </source>
</evidence>
<protein>
    <submittedName>
        <fullName evidence="3">PotD/PotF family extracellular solute-binding protein</fullName>
    </submittedName>
</protein>
<name>A0ABV9DIB6_9BACI</name>
<dbReference type="PANTHER" id="PTHR30006:SF2">
    <property type="entry name" value="ABC TRANSPORTER SUBSTRATE-BINDING PROTEIN"/>
    <property type="match status" value="1"/>
</dbReference>
<dbReference type="InterPro" id="IPR006059">
    <property type="entry name" value="SBP"/>
</dbReference>
<dbReference type="Pfam" id="PF13416">
    <property type="entry name" value="SBP_bac_8"/>
    <property type="match status" value="1"/>
</dbReference>
<sequence>MKKITFLVVTAFLLLSACSSGGAEGGSSEGAGGKLTIGTWGGDYEQYLKDLVEPELKNDYDLVYVPESTSARMTKVRIEAEGEGTYDVINLQDTTMQQLVNGDLLMKLDYSKIPNAENIREELKNPYFIPHIYSAATIVYNKKLVEEAPDSWEALWDPKYKGKVGVHTAIFPRYLFAAAAVEGVAESEEWDKAWDKLLSMSDNNPKFYTSQEQLATALQTGEIAMTVTWRARAVQWNDAGGDPIGSVIPKEGTFPTVFGTGIPKNAQNVEGAYDFLNAMLDPEAQAKFAENMGYVPTVTDAELEKEVKNSIAFSDEELERIMPISLEYITENYAEWKKKFDRDFAAQ</sequence>
<evidence type="ECO:0000256" key="2">
    <source>
        <dbReference type="SAM" id="SignalP"/>
    </source>
</evidence>
<proteinExistence type="predicted"/>
<reference evidence="4" key="1">
    <citation type="journal article" date="2019" name="Int. J. Syst. Evol. Microbiol.">
        <title>The Global Catalogue of Microorganisms (GCM) 10K type strain sequencing project: providing services to taxonomists for standard genome sequencing and annotation.</title>
        <authorList>
            <consortium name="The Broad Institute Genomics Platform"/>
            <consortium name="The Broad Institute Genome Sequencing Center for Infectious Disease"/>
            <person name="Wu L."/>
            <person name="Ma J."/>
        </authorList>
    </citation>
    <scope>NUCLEOTIDE SEQUENCE [LARGE SCALE GENOMIC DNA]</scope>
    <source>
        <strain evidence="4">CGMCC 4.7426</strain>
    </source>
</reference>
<keyword evidence="4" id="KW-1185">Reference proteome</keyword>
<dbReference type="Proteomes" id="UP001595989">
    <property type="component" value="Unassembled WGS sequence"/>
</dbReference>
<comment type="caution">
    <text evidence="3">The sequence shown here is derived from an EMBL/GenBank/DDBJ whole genome shotgun (WGS) entry which is preliminary data.</text>
</comment>
<dbReference type="SUPFAM" id="SSF53850">
    <property type="entry name" value="Periplasmic binding protein-like II"/>
    <property type="match status" value="1"/>
</dbReference>
<evidence type="ECO:0000313" key="3">
    <source>
        <dbReference type="EMBL" id="MFC4557871.1"/>
    </source>
</evidence>
<feature type="chain" id="PRO_5045613535" evidence="2">
    <location>
        <begin position="23"/>
        <end position="347"/>
    </location>
</feature>
<gene>
    <name evidence="3" type="ORF">ACFO3D_06560</name>
</gene>
<dbReference type="CDD" id="cd13589">
    <property type="entry name" value="PBP2_polyamine_RpCGA009"/>
    <property type="match status" value="1"/>
</dbReference>
<organism evidence="3 4">
    <name type="scientific">Virgibacillus kekensis</name>
    <dbReference type="NCBI Taxonomy" id="202261"/>
    <lineage>
        <taxon>Bacteria</taxon>
        <taxon>Bacillati</taxon>
        <taxon>Bacillota</taxon>
        <taxon>Bacilli</taxon>
        <taxon>Bacillales</taxon>
        <taxon>Bacillaceae</taxon>
        <taxon>Virgibacillus</taxon>
    </lineage>
</organism>
<accession>A0ABV9DIB6</accession>
<dbReference type="PANTHER" id="PTHR30006">
    <property type="entry name" value="THIAMINE-BINDING PERIPLASMIC PROTEIN-RELATED"/>
    <property type="match status" value="1"/>
</dbReference>